<feature type="transmembrane region" description="Helical" evidence="1">
    <location>
        <begin position="12"/>
        <end position="31"/>
    </location>
</feature>
<dbReference type="EMBL" id="LAZR01013671">
    <property type="protein sequence ID" value="KKM20911.1"/>
    <property type="molecule type" value="Genomic_DNA"/>
</dbReference>
<organism evidence="2">
    <name type="scientific">marine sediment metagenome</name>
    <dbReference type="NCBI Taxonomy" id="412755"/>
    <lineage>
        <taxon>unclassified sequences</taxon>
        <taxon>metagenomes</taxon>
        <taxon>ecological metagenomes</taxon>
    </lineage>
</organism>
<evidence type="ECO:0000313" key="2">
    <source>
        <dbReference type="EMBL" id="KKM20911.1"/>
    </source>
</evidence>
<proteinExistence type="predicted"/>
<sequence length="253" mass="29552">MGKISEKYFNILGISILANIIAIPIAGYLFYSISTQNVKVQKIYNDQNQHISDIHKKHENELAKTVKDYERRLKENYEQLSNVIYDSSAINASLDVLKQTIVNTNDASSADIQKIEDVLLGLSYLIGQYEKPLYNFKEIEHYIVRKLDIVHLPPNKRLAYIKMIFSKKYRKTLREYHKKEGEHVALIDMRDKIHNAYEKAQTEISANRNGIMDHVKALQIMNRERKYDNQKLIKMIASAQEVLDIHGEFIRLK</sequence>
<keyword evidence="1" id="KW-0472">Membrane</keyword>
<gene>
    <name evidence="2" type="ORF">LCGC14_1640720</name>
</gene>
<reference evidence="2" key="1">
    <citation type="journal article" date="2015" name="Nature">
        <title>Complex archaea that bridge the gap between prokaryotes and eukaryotes.</title>
        <authorList>
            <person name="Spang A."/>
            <person name="Saw J.H."/>
            <person name="Jorgensen S.L."/>
            <person name="Zaremba-Niedzwiedzka K."/>
            <person name="Martijn J."/>
            <person name="Lind A.E."/>
            <person name="van Eijk R."/>
            <person name="Schleper C."/>
            <person name="Guy L."/>
            <person name="Ettema T.J."/>
        </authorList>
    </citation>
    <scope>NUCLEOTIDE SEQUENCE</scope>
</reference>
<dbReference type="AlphaFoldDB" id="A0A0F9HZM3"/>
<name>A0A0F9HZM3_9ZZZZ</name>
<comment type="caution">
    <text evidence="2">The sequence shown here is derived from an EMBL/GenBank/DDBJ whole genome shotgun (WGS) entry which is preliminary data.</text>
</comment>
<protein>
    <submittedName>
        <fullName evidence="2">Uncharacterized protein</fullName>
    </submittedName>
</protein>
<accession>A0A0F9HZM3</accession>
<keyword evidence="1" id="KW-0812">Transmembrane</keyword>
<keyword evidence="1" id="KW-1133">Transmembrane helix</keyword>
<evidence type="ECO:0000256" key="1">
    <source>
        <dbReference type="SAM" id="Phobius"/>
    </source>
</evidence>